<gene>
    <name evidence="7" type="ORF">CR152_31650</name>
</gene>
<organism evidence="7 8">
    <name type="scientific">Massilia violaceinigra</name>
    <dbReference type="NCBI Taxonomy" id="2045208"/>
    <lineage>
        <taxon>Bacteria</taxon>
        <taxon>Pseudomonadati</taxon>
        <taxon>Pseudomonadota</taxon>
        <taxon>Betaproteobacteria</taxon>
        <taxon>Burkholderiales</taxon>
        <taxon>Oxalobacteraceae</taxon>
        <taxon>Telluria group</taxon>
        <taxon>Massilia</taxon>
    </lineage>
</organism>
<dbReference type="AlphaFoldDB" id="A0A2D2DUA7"/>
<feature type="signal peptide" evidence="6">
    <location>
        <begin position="1"/>
        <end position="18"/>
    </location>
</feature>
<dbReference type="PANTHER" id="PTHR38776:SF1">
    <property type="entry name" value="MLTA-INTERACTING PROTEIN-RELATED"/>
    <property type="match status" value="1"/>
</dbReference>
<dbReference type="GO" id="GO:0009279">
    <property type="term" value="C:cell outer membrane"/>
    <property type="evidence" value="ECO:0007669"/>
    <property type="project" value="UniProtKB-SubCell"/>
</dbReference>
<dbReference type="RefSeq" id="WP_099881712.1">
    <property type="nucleotide sequence ID" value="NZ_CP024608.1"/>
</dbReference>
<accession>A0A2D2DUA7</accession>
<dbReference type="PANTHER" id="PTHR38776">
    <property type="entry name" value="MLTA-INTERACTING PROTEIN-RELATED"/>
    <property type="match status" value="1"/>
</dbReference>
<evidence type="ECO:0000313" key="8">
    <source>
        <dbReference type="Proteomes" id="UP000229897"/>
    </source>
</evidence>
<evidence type="ECO:0000256" key="2">
    <source>
        <dbReference type="ARBA" id="ARBA00005722"/>
    </source>
</evidence>
<keyword evidence="4" id="KW-0472">Membrane</keyword>
<keyword evidence="8" id="KW-1185">Reference proteome</keyword>
<reference evidence="7" key="1">
    <citation type="submission" date="2017-10" db="EMBL/GenBank/DDBJ databases">
        <title>Massilia psychrophilum sp. nov., a novel purple-pigmented bacterium isolated from Tianshan glacier, Xinjiang Municipality, China.</title>
        <authorList>
            <person name="Wang H."/>
        </authorList>
    </citation>
    <scope>NUCLEOTIDE SEQUENCE [LARGE SCALE GENOMIC DNA]</scope>
    <source>
        <strain evidence="7">B2</strain>
    </source>
</reference>
<proteinExistence type="inferred from homology"/>
<evidence type="ECO:0000256" key="1">
    <source>
        <dbReference type="ARBA" id="ARBA00004442"/>
    </source>
</evidence>
<comment type="similarity">
    <text evidence="2">Belongs to the MipA/OmpV family.</text>
</comment>
<dbReference type="OrthoDB" id="8585044at2"/>
<dbReference type="Pfam" id="PF06629">
    <property type="entry name" value="MipA"/>
    <property type="match status" value="1"/>
</dbReference>
<protein>
    <recommendedName>
        <fullName evidence="9">Structural protein MipA</fullName>
    </recommendedName>
</protein>
<name>A0A2D2DUA7_9BURK</name>
<feature type="chain" id="PRO_5013547918" description="Structural protein MipA" evidence="6">
    <location>
        <begin position="19"/>
        <end position="301"/>
    </location>
</feature>
<sequence>MKILLTFVLGAACASATARTPSVNPMPDGSRDMYVGLGFVSSPAYEGARRPRRMAVPVLQGEWSNGVFISGMNAGVHLSDQPSLEFGPLLSVQARRSESGNGAALGGASLTSMTDGGSPLAPVVDTPGQPITPGQPDKTARNAGPNRLSGMDVVGARLQAGGFVNVYLSPSLRLTNSVLYGGGRDANGVLWNLGIQHVAQQFSPHHSVSLSAGVSVVNRHYNTSFFGVSPAESLRSGNPAYAPGGGLNGASAGLRWHWALSPSWLLINNVQATRVLGAAQKSPLVERANGFAVSTALAYRF</sequence>
<keyword evidence="5" id="KW-0998">Cell outer membrane</keyword>
<comment type="subcellular location">
    <subcellularLocation>
        <location evidence="1">Cell outer membrane</location>
    </subcellularLocation>
</comment>
<evidence type="ECO:0000256" key="4">
    <source>
        <dbReference type="ARBA" id="ARBA00023136"/>
    </source>
</evidence>
<dbReference type="Proteomes" id="UP000229897">
    <property type="component" value="Chromosome"/>
</dbReference>
<evidence type="ECO:0000313" key="7">
    <source>
        <dbReference type="EMBL" id="ATQ78565.1"/>
    </source>
</evidence>
<evidence type="ECO:0000256" key="5">
    <source>
        <dbReference type="ARBA" id="ARBA00023237"/>
    </source>
</evidence>
<dbReference type="InterPro" id="IPR010583">
    <property type="entry name" value="MipA"/>
</dbReference>
<evidence type="ECO:0000256" key="3">
    <source>
        <dbReference type="ARBA" id="ARBA00022729"/>
    </source>
</evidence>
<evidence type="ECO:0008006" key="9">
    <source>
        <dbReference type="Google" id="ProtNLM"/>
    </source>
</evidence>
<keyword evidence="3 6" id="KW-0732">Signal</keyword>
<dbReference type="EMBL" id="CP024608">
    <property type="protein sequence ID" value="ATQ78565.1"/>
    <property type="molecule type" value="Genomic_DNA"/>
</dbReference>
<evidence type="ECO:0000256" key="6">
    <source>
        <dbReference type="SAM" id="SignalP"/>
    </source>
</evidence>
<dbReference type="KEGG" id="mass:CR152_31650"/>